<accession>D5H557</accession>
<sequence>MKVLLDTSVLIPALIPTLPQHEKAAPHLESVHRGETALILTSPLDSSRGFFLTEKTSCFAGPA</sequence>
<dbReference type="HOGENOM" id="CLU_2883347_0_0_10"/>
<dbReference type="InterPro" id="IPR029060">
    <property type="entry name" value="PIN-like_dom_sf"/>
</dbReference>
<name>D5H557_SALRM</name>
<dbReference type="KEGG" id="srm:SRM_00241"/>
<evidence type="ECO:0000313" key="2">
    <source>
        <dbReference type="Proteomes" id="UP000000933"/>
    </source>
</evidence>
<reference evidence="1 2" key="1">
    <citation type="journal article" date="2010" name="ISME J.">
        <title>Fine-scale evolution: genomic, phenotypic and ecological differentiation in two coexisting Salinibacter ruber strains.</title>
        <authorList>
            <person name="Pena A."/>
            <person name="Teeling H."/>
            <person name="Huerta-Cepas J."/>
            <person name="Santos F."/>
            <person name="Yarza P."/>
            <person name="Brito-Echeverria J."/>
            <person name="Lucio M."/>
            <person name="Schmitt-Kopplin P."/>
            <person name="Meseguer I."/>
            <person name="Schenowitz C."/>
            <person name="Dossat C."/>
            <person name="Barbe V."/>
            <person name="Dopazo J."/>
            <person name="Rossello-Mora R."/>
            <person name="Schuler M."/>
            <person name="Glockner F.O."/>
            <person name="Amann R."/>
            <person name="Gabaldon T."/>
            <person name="Anton J."/>
        </authorList>
    </citation>
    <scope>NUCLEOTIDE SEQUENCE [LARGE SCALE GENOMIC DNA]</scope>
    <source>
        <strain evidence="1 2">M8</strain>
    </source>
</reference>
<dbReference type="AlphaFoldDB" id="D5H557"/>
<dbReference type="Proteomes" id="UP000000933">
    <property type="component" value="Chromosome"/>
</dbReference>
<gene>
    <name evidence="1" type="ordered locus">SRM_00241</name>
</gene>
<protein>
    <recommendedName>
        <fullName evidence="3">PIN domain-containing protein</fullName>
    </recommendedName>
</protein>
<reference evidence="2" key="2">
    <citation type="submission" date="2010-04" db="EMBL/GenBank/DDBJ databases">
        <title>Genome sequence of Salinibacter ruber M8.</title>
        <authorList>
            <consortium name="Genoscope"/>
        </authorList>
    </citation>
    <scope>NUCLEOTIDE SEQUENCE [LARGE SCALE GENOMIC DNA]</scope>
    <source>
        <strain evidence="2">M8</strain>
    </source>
</reference>
<evidence type="ECO:0008006" key="3">
    <source>
        <dbReference type="Google" id="ProtNLM"/>
    </source>
</evidence>
<dbReference type="SUPFAM" id="SSF88723">
    <property type="entry name" value="PIN domain-like"/>
    <property type="match status" value="1"/>
</dbReference>
<dbReference type="EMBL" id="FP565814">
    <property type="protein sequence ID" value="CBH23162.1"/>
    <property type="molecule type" value="Genomic_DNA"/>
</dbReference>
<evidence type="ECO:0000313" key="1">
    <source>
        <dbReference type="EMBL" id="CBH23162.1"/>
    </source>
</evidence>
<proteinExistence type="predicted"/>
<organism evidence="1 2">
    <name type="scientific">Salinibacter ruber (strain M8)</name>
    <dbReference type="NCBI Taxonomy" id="761659"/>
    <lineage>
        <taxon>Bacteria</taxon>
        <taxon>Pseudomonadati</taxon>
        <taxon>Rhodothermota</taxon>
        <taxon>Rhodothermia</taxon>
        <taxon>Rhodothermales</taxon>
        <taxon>Salinibacteraceae</taxon>
        <taxon>Salinibacter</taxon>
    </lineage>
</organism>